<dbReference type="Gene3D" id="3.30.530.20">
    <property type="match status" value="1"/>
</dbReference>
<dbReference type="SUPFAM" id="SSF55961">
    <property type="entry name" value="Bet v1-like"/>
    <property type="match status" value="1"/>
</dbReference>
<evidence type="ECO:0000313" key="3">
    <source>
        <dbReference type="EMBL" id="SEM18714.1"/>
    </source>
</evidence>
<dbReference type="OrthoDB" id="2355173at2"/>
<dbReference type="AlphaFoldDB" id="A0A1H7WBK5"/>
<gene>
    <name evidence="3" type="ORF">SAMN05192533_101344</name>
</gene>
<protein>
    <submittedName>
        <fullName evidence="3">Uncharacterized conserved protein YndB, AHSA1/START domain</fullName>
    </submittedName>
</protein>
<dbReference type="Pfam" id="PF08327">
    <property type="entry name" value="AHSA1"/>
    <property type="match status" value="1"/>
</dbReference>
<reference evidence="4" key="1">
    <citation type="submission" date="2016-10" db="EMBL/GenBank/DDBJ databases">
        <authorList>
            <person name="Varghese N."/>
            <person name="Submissions S."/>
        </authorList>
    </citation>
    <scope>NUCLEOTIDE SEQUENCE [LARGE SCALE GENOMIC DNA]</scope>
    <source>
        <strain evidence="4">B48,IBRC-M 10115,DSM 25386,CECT 8001</strain>
    </source>
</reference>
<sequence>MQNKVVLPDLQKKAFIAASIDQVWEAVATSKGLDSWFMLNDFEPVEGHKFELNRGQFGVSPCYVKKVSPPHHLSFTWGKDWLVTFELKDLEDLTEFTVTHSGWDADKVTEFRSAHTVVHENMDVGWSNLIKKLYKYLEKTSEDVQ</sequence>
<feature type="domain" description="Activator of Hsp90 ATPase homologue 1/2-like C-terminal" evidence="2">
    <location>
        <begin position="18"/>
        <end position="138"/>
    </location>
</feature>
<accession>A0A1H7WBK5</accession>
<comment type="similarity">
    <text evidence="1">Belongs to the AHA1 family.</text>
</comment>
<keyword evidence="4" id="KW-1185">Reference proteome</keyword>
<dbReference type="RefSeq" id="WP_090740538.1">
    <property type="nucleotide sequence ID" value="NZ_FOBW01000001.1"/>
</dbReference>
<dbReference type="CDD" id="cd07814">
    <property type="entry name" value="SRPBCC_CalC_Aha1-like"/>
    <property type="match status" value="1"/>
</dbReference>
<evidence type="ECO:0000256" key="1">
    <source>
        <dbReference type="ARBA" id="ARBA00006817"/>
    </source>
</evidence>
<dbReference type="EMBL" id="FOBW01000001">
    <property type="protein sequence ID" value="SEM18714.1"/>
    <property type="molecule type" value="Genomic_DNA"/>
</dbReference>
<evidence type="ECO:0000313" key="4">
    <source>
        <dbReference type="Proteomes" id="UP000198553"/>
    </source>
</evidence>
<dbReference type="Proteomes" id="UP000198553">
    <property type="component" value="Unassembled WGS sequence"/>
</dbReference>
<dbReference type="InterPro" id="IPR013538">
    <property type="entry name" value="ASHA1/2-like_C"/>
</dbReference>
<dbReference type="InterPro" id="IPR023393">
    <property type="entry name" value="START-like_dom_sf"/>
</dbReference>
<proteinExistence type="inferred from homology"/>
<name>A0A1H7WBK5_9BACI</name>
<evidence type="ECO:0000259" key="2">
    <source>
        <dbReference type="Pfam" id="PF08327"/>
    </source>
</evidence>
<dbReference type="STRING" id="930146.SAMN05192533_101344"/>
<organism evidence="3 4">
    <name type="scientific">Mesobacillus persicus</name>
    <dbReference type="NCBI Taxonomy" id="930146"/>
    <lineage>
        <taxon>Bacteria</taxon>
        <taxon>Bacillati</taxon>
        <taxon>Bacillota</taxon>
        <taxon>Bacilli</taxon>
        <taxon>Bacillales</taxon>
        <taxon>Bacillaceae</taxon>
        <taxon>Mesobacillus</taxon>
    </lineage>
</organism>